<protein>
    <recommendedName>
        <fullName evidence="4">Helix-hairpin-helix domain-containing protein</fullName>
    </recommendedName>
</protein>
<evidence type="ECO:0000313" key="2">
    <source>
        <dbReference type="EMBL" id="NER13752.1"/>
    </source>
</evidence>
<evidence type="ECO:0000313" key="3">
    <source>
        <dbReference type="Proteomes" id="UP000468581"/>
    </source>
</evidence>
<evidence type="ECO:0000256" key="1">
    <source>
        <dbReference type="SAM" id="Phobius"/>
    </source>
</evidence>
<dbReference type="Gene3D" id="1.10.150.20">
    <property type="entry name" value="5' to 3' exonuclease, C-terminal subdomain"/>
    <property type="match status" value="1"/>
</dbReference>
<dbReference type="RefSeq" id="WP_163606876.1">
    <property type="nucleotide sequence ID" value="NZ_JAABOO010000002.1"/>
</dbReference>
<evidence type="ECO:0008006" key="4">
    <source>
        <dbReference type="Google" id="ProtNLM"/>
    </source>
</evidence>
<keyword evidence="3" id="KW-1185">Reference proteome</keyword>
<dbReference type="EMBL" id="JAABOO010000002">
    <property type="protein sequence ID" value="NER13752.1"/>
    <property type="molecule type" value="Genomic_DNA"/>
</dbReference>
<sequence length="183" mass="21249">MIIKLQPVTAIEFVVAFLICFVCFLIGYLFSRRYYRNRYENELEEYKQKSKEEAPQTQESRIRAVKTMARKGEAIMGETDNLQMFKGVKASKGPKLELNFGSIGVASEAEKDDLKKISGIGPFIERKLNGIGVYTYKQISKFRDHDIDTVTQLIEFFPGRIKRDDWMKQAANLMKEQQQEQDE</sequence>
<keyword evidence="1" id="KW-0812">Transmembrane</keyword>
<keyword evidence="1" id="KW-0472">Membrane</keyword>
<dbReference type="AlphaFoldDB" id="A0A6P0UMF2"/>
<name>A0A6P0UMF2_9FLAO</name>
<dbReference type="Proteomes" id="UP000468581">
    <property type="component" value="Unassembled WGS sequence"/>
</dbReference>
<gene>
    <name evidence="2" type="ORF">GWK08_09900</name>
</gene>
<keyword evidence="1" id="KW-1133">Transmembrane helix</keyword>
<comment type="caution">
    <text evidence="2">The sequence shown here is derived from an EMBL/GenBank/DDBJ whole genome shotgun (WGS) entry which is preliminary data.</text>
</comment>
<feature type="transmembrane region" description="Helical" evidence="1">
    <location>
        <begin position="13"/>
        <end position="30"/>
    </location>
</feature>
<proteinExistence type="predicted"/>
<organism evidence="2 3">
    <name type="scientific">Leptobacterium flavescens</name>
    <dbReference type="NCBI Taxonomy" id="472055"/>
    <lineage>
        <taxon>Bacteria</taxon>
        <taxon>Pseudomonadati</taxon>
        <taxon>Bacteroidota</taxon>
        <taxon>Flavobacteriia</taxon>
        <taxon>Flavobacteriales</taxon>
        <taxon>Flavobacteriaceae</taxon>
        <taxon>Leptobacterium</taxon>
    </lineage>
</organism>
<accession>A0A6P0UMF2</accession>
<reference evidence="2 3" key="1">
    <citation type="submission" date="2020-01" db="EMBL/GenBank/DDBJ databases">
        <title>Leptobacterium flavescens.</title>
        <authorList>
            <person name="Wang G."/>
        </authorList>
    </citation>
    <scope>NUCLEOTIDE SEQUENCE [LARGE SCALE GENOMIC DNA]</scope>
    <source>
        <strain evidence="2 3">KCTC 22160</strain>
    </source>
</reference>